<dbReference type="Proteomes" id="UP000799779">
    <property type="component" value="Unassembled WGS sequence"/>
</dbReference>
<keyword evidence="1" id="KW-0677">Repeat</keyword>
<dbReference type="PROSITE" id="PS50088">
    <property type="entry name" value="ANK_REPEAT"/>
    <property type="match status" value="4"/>
</dbReference>
<organism evidence="4 5">
    <name type="scientific">Amniculicola lignicola CBS 123094</name>
    <dbReference type="NCBI Taxonomy" id="1392246"/>
    <lineage>
        <taxon>Eukaryota</taxon>
        <taxon>Fungi</taxon>
        <taxon>Dikarya</taxon>
        <taxon>Ascomycota</taxon>
        <taxon>Pezizomycotina</taxon>
        <taxon>Dothideomycetes</taxon>
        <taxon>Pleosporomycetidae</taxon>
        <taxon>Pleosporales</taxon>
        <taxon>Amniculicolaceae</taxon>
        <taxon>Amniculicola</taxon>
    </lineage>
</organism>
<dbReference type="InterPro" id="IPR002110">
    <property type="entry name" value="Ankyrin_rpt"/>
</dbReference>
<dbReference type="PANTHER" id="PTHR24124:SF14">
    <property type="entry name" value="CHROMOSOME UNDETERMINED SCAFFOLD_25, WHOLE GENOME SHOTGUN SEQUENCE"/>
    <property type="match status" value="1"/>
</dbReference>
<evidence type="ECO:0000256" key="2">
    <source>
        <dbReference type="ARBA" id="ARBA00023043"/>
    </source>
</evidence>
<dbReference type="OrthoDB" id="539213at2759"/>
<dbReference type="GO" id="GO:0005634">
    <property type="term" value="C:nucleus"/>
    <property type="evidence" value="ECO:0007669"/>
    <property type="project" value="TreeGrafter"/>
</dbReference>
<keyword evidence="2 3" id="KW-0040">ANK repeat</keyword>
<dbReference type="Gene3D" id="1.25.40.20">
    <property type="entry name" value="Ankyrin repeat-containing domain"/>
    <property type="match status" value="2"/>
</dbReference>
<sequence>MLKSWTKNGTETLTILPQSRGYACVAAIQPWCITRWSLVISFFIYKAESFSLNLRLRCDFQLRRILPFQSSSFVAIARGDIAYLQQQLSAGELALTDCGNRGFTLLHLAVRYSQLPIISMLINQGLDVNSVNDLGETPLHTAVQQSSNYECVRHLLDNGADLGRQDMKGRTPLHGYYNNISQQILLFNQDEVDPWIQDSQGMTILHWVSRSRKSTLQSLLLSSPLQQANTASPFKLKDIQGKSMLHYAVQRGNLELINFFLASPYADSMSMPDHLGRTLLHYATESSQVGIVIDLLLERGLDLNAEDDNRYTVMHHAAMRDNATAQITRSRTYF</sequence>
<proteinExistence type="predicted"/>
<dbReference type="SUPFAM" id="SSF48403">
    <property type="entry name" value="Ankyrin repeat"/>
    <property type="match status" value="1"/>
</dbReference>
<dbReference type="PANTHER" id="PTHR24124">
    <property type="entry name" value="ANKYRIN REPEAT FAMILY A"/>
    <property type="match status" value="1"/>
</dbReference>
<dbReference type="SMART" id="SM00248">
    <property type="entry name" value="ANK"/>
    <property type="match status" value="5"/>
</dbReference>
<dbReference type="InterPro" id="IPR036770">
    <property type="entry name" value="Ankyrin_rpt-contain_sf"/>
</dbReference>
<dbReference type="PRINTS" id="PR01415">
    <property type="entry name" value="ANKYRIN"/>
</dbReference>
<name>A0A6A5X3R1_9PLEO</name>
<dbReference type="GO" id="GO:0010468">
    <property type="term" value="P:regulation of gene expression"/>
    <property type="evidence" value="ECO:0007669"/>
    <property type="project" value="TreeGrafter"/>
</dbReference>
<protein>
    <submittedName>
        <fullName evidence="4">Ankyrin</fullName>
    </submittedName>
</protein>
<evidence type="ECO:0000256" key="1">
    <source>
        <dbReference type="ARBA" id="ARBA00022737"/>
    </source>
</evidence>
<evidence type="ECO:0000313" key="5">
    <source>
        <dbReference type="Proteomes" id="UP000799779"/>
    </source>
</evidence>
<evidence type="ECO:0000256" key="3">
    <source>
        <dbReference type="PROSITE-ProRule" id="PRU00023"/>
    </source>
</evidence>
<dbReference type="AlphaFoldDB" id="A0A6A5X3R1"/>
<gene>
    <name evidence="4" type="ORF">P154DRAFT_541660</name>
</gene>
<feature type="repeat" description="ANK" evidence="3">
    <location>
        <begin position="101"/>
        <end position="133"/>
    </location>
</feature>
<keyword evidence="5" id="KW-1185">Reference proteome</keyword>
<dbReference type="PROSITE" id="PS50297">
    <property type="entry name" value="ANK_REP_REGION"/>
    <property type="match status" value="4"/>
</dbReference>
<dbReference type="EMBL" id="ML977557">
    <property type="protein sequence ID" value="KAF2007562.1"/>
    <property type="molecule type" value="Genomic_DNA"/>
</dbReference>
<feature type="repeat" description="ANK" evidence="3">
    <location>
        <begin position="134"/>
        <end position="167"/>
    </location>
</feature>
<accession>A0A6A5X3R1</accession>
<feature type="repeat" description="ANK" evidence="3">
    <location>
        <begin position="275"/>
        <end position="308"/>
    </location>
</feature>
<evidence type="ECO:0000313" key="4">
    <source>
        <dbReference type="EMBL" id="KAF2007562.1"/>
    </source>
</evidence>
<reference evidence="4" key="1">
    <citation type="journal article" date="2020" name="Stud. Mycol.">
        <title>101 Dothideomycetes genomes: a test case for predicting lifestyles and emergence of pathogens.</title>
        <authorList>
            <person name="Haridas S."/>
            <person name="Albert R."/>
            <person name="Binder M."/>
            <person name="Bloem J."/>
            <person name="Labutti K."/>
            <person name="Salamov A."/>
            <person name="Andreopoulos B."/>
            <person name="Baker S."/>
            <person name="Barry K."/>
            <person name="Bills G."/>
            <person name="Bluhm B."/>
            <person name="Cannon C."/>
            <person name="Castanera R."/>
            <person name="Culley D."/>
            <person name="Daum C."/>
            <person name="Ezra D."/>
            <person name="Gonzalez J."/>
            <person name="Henrissat B."/>
            <person name="Kuo A."/>
            <person name="Liang C."/>
            <person name="Lipzen A."/>
            <person name="Lutzoni F."/>
            <person name="Magnuson J."/>
            <person name="Mondo S."/>
            <person name="Nolan M."/>
            <person name="Ohm R."/>
            <person name="Pangilinan J."/>
            <person name="Park H.-J."/>
            <person name="Ramirez L."/>
            <person name="Alfaro M."/>
            <person name="Sun H."/>
            <person name="Tritt A."/>
            <person name="Yoshinaga Y."/>
            <person name="Zwiers L.-H."/>
            <person name="Turgeon B."/>
            <person name="Goodwin S."/>
            <person name="Spatafora J."/>
            <person name="Crous P."/>
            <person name="Grigoriev I."/>
        </authorList>
    </citation>
    <scope>NUCLEOTIDE SEQUENCE</scope>
    <source>
        <strain evidence="4">CBS 123094</strain>
    </source>
</reference>
<dbReference type="Pfam" id="PF12796">
    <property type="entry name" value="Ank_2"/>
    <property type="match status" value="2"/>
</dbReference>
<feature type="repeat" description="ANK" evidence="3">
    <location>
        <begin position="240"/>
        <end position="261"/>
    </location>
</feature>